<sequence>MSDPSVQLVEKYELDRCVSWISDNSFKRVCLQFPDNMLADSVEIALYIDERIESKTYILGDTSFFSCCVDELGCKHIDGDVIIHFGDSCLSAYLSLPVLYILPKNDLNLTDVIDAISHVLEKGPSLILYDVGYTHLVGELEEQVMAYQTVVAQLDCTGAAKTLCGPWCQADGSHKFSKFGYQFCTPSDLQSVVFIGAGKHGDNFMLSMKVPNFYSFDPDNGLVEQTQIKTYKRLSFLVEKVKNARIFGLLIGTVSVERYLEAIEHAKRLLKRQKRKCFIISVGKPTVAKLSNFPEIDAFVMVSCNKGAYINQKDVIVPIVTLLELELAFNENRSWDDPLATDFSFLLPGGDGYIEAPTAALEDFVDSSLTSGHRPLTNCTDSSSEIALRSDMTISTSSFSSKPRTWDGLEVRIDESAPSLAVPGRKGTAQGYDSEPTQ</sequence>
<evidence type="ECO:0000256" key="7">
    <source>
        <dbReference type="ARBA" id="ARBA00023014"/>
    </source>
</evidence>
<keyword evidence="7 8" id="KW-0411">Iron-sulfur</keyword>
<name>A0ABN7AP38_9HEMI</name>
<keyword evidence="5 8" id="KW-0479">Metal-binding</keyword>
<evidence type="ECO:0000256" key="9">
    <source>
        <dbReference type="SAM" id="MobiDB-lite"/>
    </source>
</evidence>
<dbReference type="InterPro" id="IPR016435">
    <property type="entry name" value="DPH1/DPH2"/>
</dbReference>
<feature type="region of interest" description="Disordered" evidence="9">
    <location>
        <begin position="417"/>
        <end position="438"/>
    </location>
</feature>
<dbReference type="InterPro" id="IPR042263">
    <property type="entry name" value="DPH1/DPH2_1"/>
</dbReference>
<evidence type="ECO:0000256" key="1">
    <source>
        <dbReference type="ARBA" id="ARBA00001966"/>
    </source>
</evidence>
<comment type="pathway">
    <text evidence="2 8">Protein modification; peptidyl-diphthamide biosynthesis.</text>
</comment>
<dbReference type="InterPro" id="IPR042265">
    <property type="entry name" value="DPH1/DPH2_3"/>
</dbReference>
<evidence type="ECO:0000256" key="2">
    <source>
        <dbReference type="ARBA" id="ARBA00005156"/>
    </source>
</evidence>
<evidence type="ECO:0000256" key="8">
    <source>
        <dbReference type="RuleBase" id="RU364133"/>
    </source>
</evidence>
<dbReference type="Pfam" id="PF01866">
    <property type="entry name" value="Diphthamide_syn"/>
    <property type="match status" value="1"/>
</dbReference>
<dbReference type="PANTHER" id="PTHR10762:SF2">
    <property type="entry name" value="2-(3-AMINO-3-CARBOXYPROPYL)HISTIDINE SYNTHASE SUBUNIT 2"/>
    <property type="match status" value="1"/>
</dbReference>
<comment type="cofactor">
    <cofactor evidence="1">
        <name>[4Fe-4S] cluster</name>
        <dbReference type="ChEBI" id="CHEBI:49883"/>
    </cofactor>
</comment>
<comment type="function">
    <text evidence="8">Required for the first step of diphthamide biosynthesis, a post-translational modification of histidine which occurs in elongation factor 2. DPH1 and DPH2 transfer a 3-amino-3-carboxypropyl (ACP) group from S-adenosyl-L-methionine (SAM) to a histidine residue, the reaction is assisted by a reduction system comprising DPH3 and a NADH-dependent reductase. Facilitates the reduction of the catalytic iron-sulfur cluster found in the DPH1 subunit.</text>
</comment>
<comment type="similarity">
    <text evidence="3 8">Belongs to the DPH1/DPH2 family. DPH2 subfamily.</text>
</comment>
<dbReference type="SFLD" id="SFLDS00032">
    <property type="entry name" value="Radical_SAM_3-amino-3-carboxyp"/>
    <property type="match status" value="1"/>
</dbReference>
<dbReference type="InterPro" id="IPR010014">
    <property type="entry name" value="DHP2"/>
</dbReference>
<keyword evidence="6 8" id="KW-0408">Iron</keyword>
<dbReference type="PANTHER" id="PTHR10762">
    <property type="entry name" value="DIPHTHAMIDE BIOSYNTHESIS PROTEIN"/>
    <property type="match status" value="1"/>
</dbReference>
<dbReference type="NCBIfam" id="TIGR00272">
    <property type="entry name" value="DPH2"/>
    <property type="match status" value="1"/>
</dbReference>
<organism evidence="10 11">
    <name type="scientific">Nesidiocoris tenuis</name>
    <dbReference type="NCBI Taxonomy" id="355587"/>
    <lineage>
        <taxon>Eukaryota</taxon>
        <taxon>Metazoa</taxon>
        <taxon>Ecdysozoa</taxon>
        <taxon>Arthropoda</taxon>
        <taxon>Hexapoda</taxon>
        <taxon>Insecta</taxon>
        <taxon>Pterygota</taxon>
        <taxon>Neoptera</taxon>
        <taxon>Paraneoptera</taxon>
        <taxon>Hemiptera</taxon>
        <taxon>Heteroptera</taxon>
        <taxon>Panheteroptera</taxon>
        <taxon>Cimicomorpha</taxon>
        <taxon>Miridae</taxon>
        <taxon>Dicyphina</taxon>
        <taxon>Nesidiocoris</taxon>
    </lineage>
</organism>
<dbReference type="Proteomes" id="UP001307889">
    <property type="component" value="Chromosome 4"/>
</dbReference>
<evidence type="ECO:0000313" key="10">
    <source>
        <dbReference type="EMBL" id="BES93986.1"/>
    </source>
</evidence>
<dbReference type="EMBL" id="AP028912">
    <property type="protein sequence ID" value="BES93986.1"/>
    <property type="molecule type" value="Genomic_DNA"/>
</dbReference>
<gene>
    <name evidence="10" type="ORF">NTJ_06795</name>
</gene>
<keyword evidence="11" id="KW-1185">Reference proteome</keyword>
<reference evidence="10 11" key="1">
    <citation type="submission" date="2023-09" db="EMBL/GenBank/DDBJ databases">
        <title>Nesidiocoris tenuis whole genome shotgun sequence.</title>
        <authorList>
            <person name="Shibata T."/>
            <person name="Shimoda M."/>
            <person name="Kobayashi T."/>
            <person name="Uehara T."/>
        </authorList>
    </citation>
    <scope>NUCLEOTIDE SEQUENCE [LARGE SCALE GENOMIC DNA]</scope>
    <source>
        <strain evidence="10 11">Japan</strain>
    </source>
</reference>
<dbReference type="Gene3D" id="3.40.50.11840">
    <property type="entry name" value="Diphthamide synthesis DPH1/DPH2 domain 1"/>
    <property type="match status" value="1"/>
</dbReference>
<dbReference type="SFLD" id="SFLDG01121">
    <property type="entry name" value="Diphthamide_biosynthesis"/>
    <property type="match status" value="1"/>
</dbReference>
<proteinExistence type="inferred from homology"/>
<protein>
    <recommendedName>
        <fullName evidence="4 8">2-(3-amino-3-carboxypropyl)histidine synthase subunit 2</fullName>
    </recommendedName>
</protein>
<dbReference type="NCBIfam" id="TIGR00322">
    <property type="entry name" value="diphth2_R"/>
    <property type="match status" value="1"/>
</dbReference>
<evidence type="ECO:0000256" key="6">
    <source>
        <dbReference type="ARBA" id="ARBA00023004"/>
    </source>
</evidence>
<dbReference type="Gene3D" id="3.40.50.11860">
    <property type="entry name" value="Diphthamide synthesis DPH1/DPH2 domain 3"/>
    <property type="match status" value="1"/>
</dbReference>
<evidence type="ECO:0000256" key="5">
    <source>
        <dbReference type="ARBA" id="ARBA00022723"/>
    </source>
</evidence>
<accession>A0ABN7AP38</accession>
<evidence type="ECO:0000313" key="11">
    <source>
        <dbReference type="Proteomes" id="UP001307889"/>
    </source>
</evidence>
<evidence type="ECO:0000256" key="4">
    <source>
        <dbReference type="ARBA" id="ARBA00021914"/>
    </source>
</evidence>
<evidence type="ECO:0000256" key="3">
    <source>
        <dbReference type="ARBA" id="ARBA00006179"/>
    </source>
</evidence>